<name>A0A199V6R4_ANACO</name>
<organism evidence="13 14">
    <name type="scientific">Ananas comosus</name>
    <name type="common">Pineapple</name>
    <name type="synonym">Ananas ananas</name>
    <dbReference type="NCBI Taxonomy" id="4615"/>
    <lineage>
        <taxon>Eukaryota</taxon>
        <taxon>Viridiplantae</taxon>
        <taxon>Streptophyta</taxon>
        <taxon>Embryophyta</taxon>
        <taxon>Tracheophyta</taxon>
        <taxon>Spermatophyta</taxon>
        <taxon>Magnoliopsida</taxon>
        <taxon>Liliopsida</taxon>
        <taxon>Poales</taxon>
        <taxon>Bromeliaceae</taxon>
        <taxon>Bromelioideae</taxon>
        <taxon>Ananas</taxon>
    </lineage>
</organism>
<keyword evidence="8" id="KW-0539">Nucleus</keyword>
<dbReference type="EMBL" id="LSRQ01002997">
    <property type="protein sequence ID" value="OAY72772.1"/>
    <property type="molecule type" value="Genomic_DNA"/>
</dbReference>
<dbReference type="InterPro" id="IPR013087">
    <property type="entry name" value="Znf_C2H2_type"/>
</dbReference>
<feature type="domain" description="C2H2-type" evidence="12">
    <location>
        <begin position="173"/>
        <end position="200"/>
    </location>
</feature>
<dbReference type="GO" id="GO:0008270">
    <property type="term" value="F:zinc ion binding"/>
    <property type="evidence" value="ECO:0007669"/>
    <property type="project" value="UniProtKB-KW"/>
</dbReference>
<protein>
    <submittedName>
        <fullName evidence="13">Zinc finger protein WIP3</fullName>
    </submittedName>
</protein>
<evidence type="ECO:0000256" key="6">
    <source>
        <dbReference type="ARBA" id="ARBA00023015"/>
    </source>
</evidence>
<dbReference type="PROSITE" id="PS50157">
    <property type="entry name" value="ZINC_FINGER_C2H2_2"/>
    <property type="match status" value="2"/>
</dbReference>
<dbReference type="Pfam" id="PF22995">
    <property type="entry name" value="C2CH-3rd_BIRD-IDD"/>
    <property type="match status" value="1"/>
</dbReference>
<dbReference type="SUPFAM" id="SSF57667">
    <property type="entry name" value="beta-beta-alpha zinc fingers"/>
    <property type="match status" value="2"/>
</dbReference>
<proteinExistence type="inferred from homology"/>
<comment type="similarity">
    <text evidence="9">Belongs to the WIP C2H2-type zinc-finger protein family.</text>
</comment>
<dbReference type="PANTHER" id="PTHR45878">
    <property type="entry name" value="ZINC FINGER PROTEIN WIP2"/>
    <property type="match status" value="1"/>
</dbReference>
<evidence type="ECO:0000256" key="5">
    <source>
        <dbReference type="ARBA" id="ARBA00022833"/>
    </source>
</evidence>
<feature type="region of interest" description="Disordered" evidence="11">
    <location>
        <begin position="27"/>
        <end position="62"/>
    </location>
</feature>
<dbReference type="Proteomes" id="UP000092600">
    <property type="component" value="Unassembled WGS sequence"/>
</dbReference>
<dbReference type="InterPro" id="IPR036236">
    <property type="entry name" value="Znf_C2H2_sf"/>
</dbReference>
<comment type="subcellular location">
    <subcellularLocation>
        <location evidence="1">Nucleus</location>
    </subcellularLocation>
</comment>
<evidence type="ECO:0000256" key="7">
    <source>
        <dbReference type="ARBA" id="ARBA00023163"/>
    </source>
</evidence>
<keyword evidence="7" id="KW-0804">Transcription</keyword>
<evidence type="ECO:0000256" key="2">
    <source>
        <dbReference type="ARBA" id="ARBA00022723"/>
    </source>
</evidence>
<reference evidence="13 14" key="1">
    <citation type="journal article" date="2016" name="DNA Res.">
        <title>The draft genome of MD-2 pineapple using hybrid error correction of long reads.</title>
        <authorList>
            <person name="Redwan R.M."/>
            <person name="Saidin A."/>
            <person name="Kumar S.V."/>
        </authorList>
    </citation>
    <scope>NUCLEOTIDE SEQUENCE [LARGE SCALE GENOMIC DNA]</scope>
    <source>
        <strain evidence="14">cv. MD2</strain>
        <tissue evidence="13">Leaf</tissue>
    </source>
</reference>
<evidence type="ECO:0000256" key="10">
    <source>
        <dbReference type="PROSITE-ProRule" id="PRU00042"/>
    </source>
</evidence>
<gene>
    <name evidence="13" type="ORF">ACMD2_27279</name>
</gene>
<keyword evidence="6" id="KW-0805">Transcription regulation</keyword>
<accession>A0A199V6R4</accession>
<evidence type="ECO:0000256" key="4">
    <source>
        <dbReference type="ARBA" id="ARBA00022771"/>
    </source>
</evidence>
<evidence type="ECO:0000256" key="8">
    <source>
        <dbReference type="ARBA" id="ARBA00023242"/>
    </source>
</evidence>
<dbReference type="SMART" id="SM00355">
    <property type="entry name" value="ZnF_C2H2"/>
    <property type="match status" value="3"/>
</dbReference>
<dbReference type="InterPro" id="IPR055187">
    <property type="entry name" value="C2CH-3rd_BIRD-IDD"/>
</dbReference>
<dbReference type="PANTHER" id="PTHR45878:SF1">
    <property type="entry name" value="ZINC FINGER PROTEIN WIP2"/>
    <property type="match status" value="1"/>
</dbReference>
<dbReference type="GO" id="GO:0005634">
    <property type="term" value="C:nucleus"/>
    <property type="evidence" value="ECO:0007669"/>
    <property type="project" value="UniProtKB-SubCell"/>
</dbReference>
<dbReference type="AlphaFoldDB" id="A0A199V6R4"/>
<comment type="caution">
    <text evidence="13">The sequence shown here is derived from an EMBL/GenBank/DDBJ whole genome shotgun (WGS) entry which is preliminary data.</text>
</comment>
<keyword evidence="3" id="KW-0677">Repeat</keyword>
<dbReference type="Pfam" id="PF23115">
    <property type="entry name" value="zf-C2H2_STOP2_3rd"/>
    <property type="match status" value="1"/>
</dbReference>
<sequence>MGLRKCPMDDEFGLYFQSTPFFEWLKPPTSSSSSSSSSRPPLLRREDDEEEAAAAACRKSASSIPPLTESQCLPLLSRLEEDKRTNIKEEEASITDYKYFDHLSIKNCTQKEITVSLNIGLPGTAPGRDYDDHEENRSLGYKKEEDMEQVEDYKERRYWIPSPSQILVGPVRFSCSICMKTFNRYNNLQMHMWGHGSEYRKGPESLKGTQTIAMLKLPCYCCAHGCKNNINHPRAKPLKDFRTLQTHYKRKHGSKPFQCRKCGKPFAVKGDWRTHEKNCGKLWFCSCGSDFKHKRSLNDHVRSFGNDHSPCFPSEFVGKEKEFIIRFDHHKSTTENTVSVNYS</sequence>
<keyword evidence="5" id="KW-0862">Zinc</keyword>
<dbReference type="Gene3D" id="3.30.160.60">
    <property type="entry name" value="Classic Zinc Finger"/>
    <property type="match status" value="2"/>
</dbReference>
<evidence type="ECO:0000256" key="9">
    <source>
        <dbReference type="ARBA" id="ARBA00023452"/>
    </source>
</evidence>
<dbReference type="InterPro" id="IPR059161">
    <property type="entry name" value="Znf-C2H2_STOP1/2_3rd"/>
</dbReference>
<dbReference type="FunFam" id="3.30.160.60:FF:000523">
    <property type="entry name" value="Zinc finger protein WIP2"/>
    <property type="match status" value="1"/>
</dbReference>
<evidence type="ECO:0000256" key="3">
    <source>
        <dbReference type="ARBA" id="ARBA00022737"/>
    </source>
</evidence>
<dbReference type="STRING" id="4615.A0A199V6R4"/>
<dbReference type="PROSITE" id="PS00028">
    <property type="entry name" value="ZINC_FINGER_C2H2_1"/>
    <property type="match status" value="1"/>
</dbReference>
<dbReference type="InterPro" id="IPR043584">
    <property type="entry name" value="WIP1/2/3/4/5/6"/>
</dbReference>
<keyword evidence="4 10" id="KW-0863">Zinc-finger</keyword>
<evidence type="ECO:0000313" key="14">
    <source>
        <dbReference type="Proteomes" id="UP000092600"/>
    </source>
</evidence>
<dbReference type="GO" id="GO:0003700">
    <property type="term" value="F:DNA-binding transcription factor activity"/>
    <property type="evidence" value="ECO:0007669"/>
    <property type="project" value="InterPro"/>
</dbReference>
<feature type="domain" description="C2H2-type" evidence="12">
    <location>
        <begin position="257"/>
        <end position="277"/>
    </location>
</feature>
<evidence type="ECO:0000313" key="13">
    <source>
        <dbReference type="EMBL" id="OAY72772.1"/>
    </source>
</evidence>
<evidence type="ECO:0000256" key="1">
    <source>
        <dbReference type="ARBA" id="ARBA00004123"/>
    </source>
</evidence>
<evidence type="ECO:0000256" key="11">
    <source>
        <dbReference type="SAM" id="MobiDB-lite"/>
    </source>
</evidence>
<keyword evidence="2" id="KW-0479">Metal-binding</keyword>
<evidence type="ECO:0000259" key="12">
    <source>
        <dbReference type="PROSITE" id="PS50157"/>
    </source>
</evidence>